<evidence type="ECO:0000256" key="1">
    <source>
        <dbReference type="SAM" id="MobiDB-lite"/>
    </source>
</evidence>
<sequence>MNRRTLLLGSGVAVSTVLAGCSSDESADEGNGGSGNGTDTGDEPSESDVDTLRSIGETIDRDEPLFDPDAERYEGSGRENVTDLSLDSGLTTLAFEYDGTSDFVVMLGGDDEAVLVNETGAVEGATAIATSAGDYVLDVAADGDWTLHVGQPRAPDAEIQTPPVEASGTGPAVVGPVGIEDAATVSGGHDGERNFIVMAYTEDDSGQFAGEEVFNEIGAVESETTVDHPGTVWIDVQADGDWSLAVE</sequence>
<feature type="region of interest" description="Disordered" evidence="1">
    <location>
        <begin position="21"/>
        <end position="80"/>
    </location>
</feature>
<dbReference type="PROSITE" id="PS51257">
    <property type="entry name" value="PROKAR_LIPOPROTEIN"/>
    <property type="match status" value="1"/>
</dbReference>
<feature type="compositionally biased region" description="Acidic residues" evidence="1">
    <location>
        <begin position="40"/>
        <end position="49"/>
    </location>
</feature>
<dbReference type="EMBL" id="SHMR01000001">
    <property type="protein sequence ID" value="RZH69439.1"/>
    <property type="molecule type" value="Genomic_DNA"/>
</dbReference>
<dbReference type="AlphaFoldDB" id="A0A482Y023"/>
<proteinExistence type="predicted"/>
<dbReference type="STRING" id="222984.GCA_000731985_03617"/>
<dbReference type="RefSeq" id="WP_130170278.1">
    <property type="nucleotide sequence ID" value="NZ_SHMR01000001.1"/>
</dbReference>
<accession>A0A482Y023</accession>
<organism evidence="2 3">
    <name type="scientific">Natrinema altunense</name>
    <dbReference type="NCBI Taxonomy" id="222984"/>
    <lineage>
        <taxon>Archaea</taxon>
        <taxon>Methanobacteriati</taxon>
        <taxon>Methanobacteriota</taxon>
        <taxon>Stenosarchaea group</taxon>
        <taxon>Halobacteria</taxon>
        <taxon>Halobacteriales</taxon>
        <taxon>Natrialbaceae</taxon>
        <taxon>Natrinema</taxon>
    </lineage>
</organism>
<evidence type="ECO:0000313" key="3">
    <source>
        <dbReference type="Proteomes" id="UP000292704"/>
    </source>
</evidence>
<dbReference type="OrthoDB" id="248140at2157"/>
<comment type="caution">
    <text evidence="2">The sequence shown here is derived from an EMBL/GenBank/DDBJ whole genome shotgun (WGS) entry which is preliminary data.</text>
</comment>
<name>A0A482Y023_9EURY</name>
<reference evidence="2 3" key="1">
    <citation type="submission" date="2019-02" db="EMBL/GenBank/DDBJ databases">
        <title>Genome analysis provides insights into bioremediation potentialities and Haloocin production by Natrinema altunense strain 4.1R isolated from Chott Douz in Tunisian desert.</title>
        <authorList>
            <person name="Najjari A."/>
            <person name="Youssef N."/>
            <person name="Ben Dhia O."/>
            <person name="Ferjani R."/>
            <person name="El Hidri D."/>
            <person name="Ouzari H.I."/>
            <person name="Cherif A."/>
        </authorList>
    </citation>
    <scope>NUCLEOTIDE SEQUENCE [LARGE SCALE GENOMIC DNA]</scope>
    <source>
        <strain evidence="2 3">4.1R</strain>
    </source>
</reference>
<protein>
    <submittedName>
        <fullName evidence="2">Cell surface glycoprotein</fullName>
    </submittedName>
</protein>
<gene>
    <name evidence="2" type="ORF">ELS17_08470</name>
</gene>
<evidence type="ECO:0000313" key="2">
    <source>
        <dbReference type="EMBL" id="RZH69439.1"/>
    </source>
</evidence>
<feature type="compositionally biased region" description="Basic and acidic residues" evidence="1">
    <location>
        <begin position="58"/>
        <end position="80"/>
    </location>
</feature>
<dbReference type="Proteomes" id="UP000292704">
    <property type="component" value="Unassembled WGS sequence"/>
</dbReference>